<name>A0A1B6NST0_9ZZZZ</name>
<dbReference type="EMBL" id="AYSL01001096">
    <property type="protein sequence ID" value="KTF06525.1"/>
    <property type="molecule type" value="Genomic_DNA"/>
</dbReference>
<comment type="caution">
    <text evidence="1">The sequence shown here is derived from an EMBL/GenBank/DDBJ whole genome shotgun (WGS) entry which is preliminary data.</text>
</comment>
<protein>
    <submittedName>
        <fullName evidence="1">Uncharacterized protein</fullName>
    </submittedName>
</protein>
<organism evidence="1">
    <name type="scientific">marine sediment metagenome</name>
    <dbReference type="NCBI Taxonomy" id="412755"/>
    <lineage>
        <taxon>unclassified sequences</taxon>
        <taxon>metagenomes</taxon>
        <taxon>ecological metagenomes</taxon>
    </lineage>
</organism>
<sequence>MSFVPRFVNTVQMNVANMSINTASNVLMLAVNVPSNVEKWLPDK</sequence>
<dbReference type="AlphaFoldDB" id="A0A1B6NST0"/>
<gene>
    <name evidence="1" type="ORF">MGSAQ_001981</name>
</gene>
<evidence type="ECO:0000313" key="1">
    <source>
        <dbReference type="EMBL" id="KTF06525.1"/>
    </source>
</evidence>
<reference evidence="1" key="1">
    <citation type="submission" date="2013-11" db="EMBL/GenBank/DDBJ databases">
        <title>Microbial diversity, functional groups and degradation webs in Northern and Southern Mediterranean and Red Sea marine crude oil polluted sites.</title>
        <authorList>
            <person name="Daffonchio D."/>
            <person name="Mapelli F."/>
            <person name="Ferrer M."/>
            <person name="Richter M."/>
            <person name="Cherif A."/>
            <person name="Malkawi H.I."/>
            <person name="Yakimov M.M."/>
            <person name="Abdel-Fattah Y.R."/>
            <person name="Blaghen M."/>
            <person name="Golyshin P.N."/>
            <person name="Kalogerakis N."/>
            <person name="Boon N."/>
            <person name="Magagnini M."/>
            <person name="Fava F."/>
        </authorList>
    </citation>
    <scope>NUCLEOTIDE SEQUENCE</scope>
</reference>
<proteinExistence type="predicted"/>
<accession>A0A1B6NST0</accession>